<feature type="transmembrane region" description="Helical" evidence="6">
    <location>
        <begin position="771"/>
        <end position="788"/>
    </location>
</feature>
<keyword evidence="5 6" id="KW-0472">Membrane</keyword>
<evidence type="ECO:0000256" key="3">
    <source>
        <dbReference type="ARBA" id="ARBA00022692"/>
    </source>
</evidence>
<reference evidence="9" key="3">
    <citation type="submission" date="2025-09" db="UniProtKB">
        <authorList>
            <consortium name="Ensembl"/>
        </authorList>
    </citation>
    <scope>IDENTIFICATION</scope>
</reference>
<keyword evidence="3 6" id="KW-0812">Transmembrane</keyword>
<dbReference type="GO" id="GO:0008381">
    <property type="term" value="F:mechanosensitive monoatomic ion channel activity"/>
    <property type="evidence" value="ECO:0007669"/>
    <property type="project" value="TreeGrafter"/>
</dbReference>
<dbReference type="InParanoid" id="A0A667X8U9"/>
<gene>
    <name evidence="9" type="primary">TMC6</name>
</gene>
<feature type="region of interest" description="Disordered" evidence="7">
    <location>
        <begin position="65"/>
        <end position="95"/>
    </location>
</feature>
<evidence type="ECO:0000256" key="6">
    <source>
        <dbReference type="RuleBase" id="RU310713"/>
    </source>
</evidence>
<feature type="transmembrane region" description="Helical" evidence="6">
    <location>
        <begin position="650"/>
        <end position="675"/>
    </location>
</feature>
<dbReference type="Ensembl" id="ENSMMDT00005005461.1">
    <property type="protein sequence ID" value="ENSMMDP00005005316.1"/>
    <property type="gene ID" value="ENSMMDG00005002968.1"/>
</dbReference>
<dbReference type="InterPro" id="IPR012496">
    <property type="entry name" value="TMC_dom"/>
</dbReference>
<feature type="transmembrane region" description="Helical" evidence="6">
    <location>
        <begin position="272"/>
        <end position="299"/>
    </location>
</feature>
<feature type="transmembrane region" description="Helical" evidence="6">
    <location>
        <begin position="467"/>
        <end position="491"/>
    </location>
</feature>
<dbReference type="InterPro" id="IPR038900">
    <property type="entry name" value="TMC"/>
</dbReference>
<dbReference type="GeneTree" id="ENSGT01050000244894"/>
<reference evidence="9" key="2">
    <citation type="submission" date="2025-08" db="UniProtKB">
        <authorList>
            <consortium name="Ensembl"/>
        </authorList>
    </citation>
    <scope>IDENTIFICATION</scope>
</reference>
<feature type="transmembrane region" description="Helical" evidence="6">
    <location>
        <begin position="552"/>
        <end position="574"/>
    </location>
</feature>
<evidence type="ECO:0000256" key="7">
    <source>
        <dbReference type="SAM" id="MobiDB-lite"/>
    </source>
</evidence>
<organism evidence="9 10">
    <name type="scientific">Myripristis murdjan</name>
    <name type="common">pinecone soldierfish</name>
    <dbReference type="NCBI Taxonomy" id="586833"/>
    <lineage>
        <taxon>Eukaryota</taxon>
        <taxon>Metazoa</taxon>
        <taxon>Chordata</taxon>
        <taxon>Craniata</taxon>
        <taxon>Vertebrata</taxon>
        <taxon>Euteleostomi</taxon>
        <taxon>Actinopterygii</taxon>
        <taxon>Neopterygii</taxon>
        <taxon>Teleostei</taxon>
        <taxon>Neoteleostei</taxon>
        <taxon>Acanthomorphata</taxon>
        <taxon>Holocentriformes</taxon>
        <taxon>Holocentridae</taxon>
        <taxon>Myripristis</taxon>
    </lineage>
</organism>
<dbReference type="Proteomes" id="UP000472263">
    <property type="component" value="Chromosome 1"/>
</dbReference>
<keyword evidence="4 6" id="KW-1133">Transmembrane helix</keyword>
<feature type="transmembrane region" description="Helical" evidence="6">
    <location>
        <begin position="377"/>
        <end position="397"/>
    </location>
</feature>
<dbReference type="OrthoDB" id="1936208at2759"/>
<feature type="compositionally biased region" description="Basic and acidic residues" evidence="7">
    <location>
        <begin position="72"/>
        <end position="85"/>
    </location>
</feature>
<evidence type="ECO:0000313" key="9">
    <source>
        <dbReference type="Ensembl" id="ENSMMDP00005005316.1"/>
    </source>
</evidence>
<comment type="subcellular location">
    <subcellularLocation>
        <location evidence="1 6">Membrane</location>
        <topology evidence="1 6">Multi-pass membrane protein</topology>
    </subcellularLocation>
</comment>
<reference evidence="9" key="1">
    <citation type="submission" date="2019-06" db="EMBL/GenBank/DDBJ databases">
        <authorList>
            <consortium name="Wellcome Sanger Institute Data Sharing"/>
        </authorList>
    </citation>
    <scope>NUCLEOTIDE SEQUENCE [LARGE SCALE GENOMIC DNA]</scope>
</reference>
<dbReference type="Pfam" id="PF07810">
    <property type="entry name" value="TMC"/>
    <property type="match status" value="1"/>
</dbReference>
<protein>
    <recommendedName>
        <fullName evidence="6">Transmembrane channel-like protein</fullName>
    </recommendedName>
</protein>
<dbReference type="PANTHER" id="PTHR23302">
    <property type="entry name" value="TRANSMEMBRANE CHANNEL-RELATED"/>
    <property type="match status" value="1"/>
</dbReference>
<feature type="transmembrane region" description="Helical" evidence="6">
    <location>
        <begin position="696"/>
        <end position="721"/>
    </location>
</feature>
<evidence type="ECO:0000256" key="1">
    <source>
        <dbReference type="ARBA" id="ARBA00004141"/>
    </source>
</evidence>
<dbReference type="GeneID" id="115367214"/>
<evidence type="ECO:0000313" key="10">
    <source>
        <dbReference type="Proteomes" id="UP000472263"/>
    </source>
</evidence>
<name>A0A667X8U9_9TELE</name>
<dbReference type="PANTHER" id="PTHR23302:SF4">
    <property type="entry name" value="TRANSMEMBRANE CHANNEL-LIKE PROTEIN 6"/>
    <property type="match status" value="1"/>
</dbReference>
<comment type="similarity">
    <text evidence="2 6">Belongs to the TMC family.</text>
</comment>
<dbReference type="RefSeq" id="XP_029918732.1">
    <property type="nucleotide sequence ID" value="XM_030062872.1"/>
</dbReference>
<sequence>MARNVNFDPNHHYMEAGLESPMDEEGVHNSFHELIEEQTQNGGLSEALELQQLQRDFDEEGRDSVAFLSSPGRERWRGRQGQREDISEDDEDQLDPLIAERWSSATLRILSSMPSRTIGRSRGAIISQYYNRTMQLRRRRQSRPSIRDFSRSARPSIRGYGVETDGMEADNVEVSKRDHLVNNLQNLSVSDRVRMLRAMPLSVAEKSDLRRLALQKERRSFSHSQIPCCSRLKYYIIIAVRQSWYSWLSFLHSLQLWQVALKTVSGRFGTGVLSYFLFLKTLLFFNLFLFLVTGAFLVLPQAVHPPPPPPQGQVNFSGLELLTGGGCFSHSVMYHGYYSNFTLHKSCTDDDRLHNLSASNGTGAGCASKHLSYNMPLAYFFTIGMAFFITCIILVYSMSKSFGQSFRIDKSHSILAMKVFCSWDFKVIKKTSVKLMSDNICTQIKELLAEVNHKHDKKTVSQRLWRLVVHSLAWSICIGSTIACVVAIYYFSDYMHEDLRSRASSPTKYTLLSEARLLALPVVVSLINLLLPGLFNAAAWMEEYDSPSVRTYVAISRNLMLKVSVLGILSYHWLGRVAVEPQNLGLQCWENFVGQELYRFLLMDFIFTGLDTLFGEFLWRLFSEKVLRRSRRPVFDIARNVLELIYGQTLAWLGVLFTPLLPAIQILKLLLLFYIKKGSLMMNCQAPRKPYRASQMTTIFITLLCFPSFLGASVAVTYTMWSITPSSSCGPFRGLKTMFQAGKSWVAQLGKDNPNLSLLAWVHSYLVENPLFLFLAAGIFLIVIYFHTQVVDGQRKIITLLQEQIQNEGEDKKFLITRLQSIHEQKRTSNRRLTSQDTAC</sequence>
<evidence type="ECO:0000256" key="4">
    <source>
        <dbReference type="ARBA" id="ARBA00022989"/>
    </source>
</evidence>
<accession>A0A667X8U9</accession>
<proteinExistence type="inferred from homology"/>
<evidence type="ECO:0000259" key="8">
    <source>
        <dbReference type="Pfam" id="PF07810"/>
    </source>
</evidence>
<keyword evidence="10" id="KW-1185">Reference proteome</keyword>
<evidence type="ECO:0000256" key="2">
    <source>
        <dbReference type="ARBA" id="ARBA00006510"/>
    </source>
</evidence>
<evidence type="ECO:0000256" key="5">
    <source>
        <dbReference type="ARBA" id="ARBA00023136"/>
    </source>
</evidence>
<dbReference type="GO" id="GO:0005886">
    <property type="term" value="C:plasma membrane"/>
    <property type="evidence" value="ECO:0007669"/>
    <property type="project" value="InterPro"/>
</dbReference>
<feature type="domain" description="TMC" evidence="8">
    <location>
        <begin position="588"/>
        <end position="694"/>
    </location>
</feature>
<feature type="transmembrane region" description="Helical" evidence="6">
    <location>
        <begin position="518"/>
        <end position="540"/>
    </location>
</feature>
<dbReference type="AlphaFoldDB" id="A0A667X8U9"/>